<keyword evidence="3 6" id="KW-0812">Transmembrane</keyword>
<sequence>MSFLPAGQNFRRFWFARVTSFAGDQVARVALVVMAAPEGPLATSMVLLALSLPRLVGPFGGALADMYSAKKIMVLTDSGQAVLFAAVALVPFDLAVSVPLIAVATLLHTLFLPAGRRSIPAMVASEELPKAFAAMAICFNAGFAAGPLLGGALLAVVDARVVVLVDAVTFLASIALIVRLDLPATPRALEHQAGYGRTLLVGFRELLSNRALGSVALGLFLVVSFAAMTTASLVFLTRDDLGGPTWSYGALVGVYGLGMLVGPAIFLGRVQRGRNPLRTWRFGQGLFGLGALTLGAAPWLGTAFASQAVAGAGNGIGNVATDLVVQSATPEHMLGTVSGVTMSIPFAASSLAYLVAVPLIDTLGPRWVIVIAGAGVLSVVTVIHALTPDPKPLEVTDETP</sequence>
<accession>A0A318KBV5</accession>
<evidence type="ECO:0000313" key="8">
    <source>
        <dbReference type="EMBL" id="PXX71596.1"/>
    </source>
</evidence>
<dbReference type="PANTHER" id="PTHR23513">
    <property type="entry name" value="INTEGRAL MEMBRANE EFFLUX PROTEIN-RELATED"/>
    <property type="match status" value="1"/>
</dbReference>
<dbReference type="OrthoDB" id="4204059at2"/>
<gene>
    <name evidence="8" type="ORF">DFR70_1011030</name>
</gene>
<dbReference type="PROSITE" id="PS50850">
    <property type="entry name" value="MFS"/>
    <property type="match status" value="1"/>
</dbReference>
<dbReference type="Pfam" id="PF07690">
    <property type="entry name" value="MFS_1"/>
    <property type="match status" value="1"/>
</dbReference>
<feature type="transmembrane region" description="Helical" evidence="6">
    <location>
        <begin position="132"/>
        <end position="155"/>
    </location>
</feature>
<feature type="transmembrane region" description="Helical" evidence="6">
    <location>
        <begin position="340"/>
        <end position="360"/>
    </location>
</feature>
<feature type="transmembrane region" description="Helical" evidence="6">
    <location>
        <begin position="248"/>
        <end position="268"/>
    </location>
</feature>
<dbReference type="InterPro" id="IPR011701">
    <property type="entry name" value="MFS"/>
</dbReference>
<dbReference type="AlphaFoldDB" id="A0A318KBV5"/>
<feature type="transmembrane region" description="Helical" evidence="6">
    <location>
        <begin position="81"/>
        <end position="111"/>
    </location>
</feature>
<comment type="subcellular location">
    <subcellularLocation>
        <location evidence="1">Cell membrane</location>
        <topology evidence="1">Multi-pass membrane protein</topology>
    </subcellularLocation>
</comment>
<evidence type="ECO:0000256" key="1">
    <source>
        <dbReference type="ARBA" id="ARBA00004651"/>
    </source>
</evidence>
<dbReference type="InterPro" id="IPR020846">
    <property type="entry name" value="MFS_dom"/>
</dbReference>
<dbReference type="SUPFAM" id="SSF103473">
    <property type="entry name" value="MFS general substrate transporter"/>
    <property type="match status" value="1"/>
</dbReference>
<dbReference type="RefSeq" id="WP_083895121.1">
    <property type="nucleotide sequence ID" value="NZ_QJKF01000001.1"/>
</dbReference>
<dbReference type="Proteomes" id="UP000247569">
    <property type="component" value="Unassembled WGS sequence"/>
</dbReference>
<feature type="transmembrane region" description="Helical" evidence="6">
    <location>
        <begin position="280"/>
        <end position="300"/>
    </location>
</feature>
<evidence type="ECO:0000313" key="9">
    <source>
        <dbReference type="Proteomes" id="UP000247569"/>
    </source>
</evidence>
<feature type="transmembrane region" description="Helical" evidence="6">
    <location>
        <begin position="211"/>
        <end position="236"/>
    </location>
</feature>
<dbReference type="CDD" id="cd06173">
    <property type="entry name" value="MFS_MefA_like"/>
    <property type="match status" value="1"/>
</dbReference>
<keyword evidence="9" id="KW-1185">Reference proteome</keyword>
<feature type="transmembrane region" description="Helical" evidence="6">
    <location>
        <begin position="367"/>
        <end position="386"/>
    </location>
</feature>
<organism evidence="8 9">
    <name type="scientific">Nocardia tenerifensis</name>
    <dbReference type="NCBI Taxonomy" id="228006"/>
    <lineage>
        <taxon>Bacteria</taxon>
        <taxon>Bacillati</taxon>
        <taxon>Actinomycetota</taxon>
        <taxon>Actinomycetes</taxon>
        <taxon>Mycobacteriales</taxon>
        <taxon>Nocardiaceae</taxon>
        <taxon>Nocardia</taxon>
    </lineage>
</organism>
<proteinExistence type="predicted"/>
<protein>
    <submittedName>
        <fullName evidence="8">MFS transporter</fullName>
    </submittedName>
</protein>
<reference evidence="8 9" key="1">
    <citation type="submission" date="2018-05" db="EMBL/GenBank/DDBJ databases">
        <title>Genomic Encyclopedia of Type Strains, Phase IV (KMG-IV): sequencing the most valuable type-strain genomes for metagenomic binning, comparative biology and taxonomic classification.</title>
        <authorList>
            <person name="Goeker M."/>
        </authorList>
    </citation>
    <scope>NUCLEOTIDE SEQUENCE [LARGE SCALE GENOMIC DNA]</scope>
    <source>
        <strain evidence="8 9">DSM 44704</strain>
    </source>
</reference>
<keyword evidence="2" id="KW-1003">Cell membrane</keyword>
<comment type="caution">
    <text evidence="8">The sequence shown here is derived from an EMBL/GenBank/DDBJ whole genome shotgun (WGS) entry which is preliminary data.</text>
</comment>
<keyword evidence="5 6" id="KW-0472">Membrane</keyword>
<evidence type="ECO:0000256" key="5">
    <source>
        <dbReference type="ARBA" id="ARBA00023136"/>
    </source>
</evidence>
<dbReference type="GO" id="GO:0005886">
    <property type="term" value="C:plasma membrane"/>
    <property type="evidence" value="ECO:0007669"/>
    <property type="project" value="UniProtKB-SubCell"/>
</dbReference>
<evidence type="ECO:0000259" key="7">
    <source>
        <dbReference type="PROSITE" id="PS50850"/>
    </source>
</evidence>
<dbReference type="GO" id="GO:0022857">
    <property type="term" value="F:transmembrane transporter activity"/>
    <property type="evidence" value="ECO:0007669"/>
    <property type="project" value="InterPro"/>
</dbReference>
<dbReference type="InterPro" id="IPR022324">
    <property type="entry name" value="Bacilysin_exporter_BacE_put"/>
</dbReference>
<name>A0A318KBV5_9NOCA</name>
<dbReference type="InterPro" id="IPR036259">
    <property type="entry name" value="MFS_trans_sf"/>
</dbReference>
<dbReference type="Gene3D" id="1.20.1250.20">
    <property type="entry name" value="MFS general substrate transporter like domains"/>
    <property type="match status" value="1"/>
</dbReference>
<keyword evidence="4 6" id="KW-1133">Transmembrane helix</keyword>
<dbReference type="PANTHER" id="PTHR23513:SF11">
    <property type="entry name" value="STAPHYLOFERRIN A TRANSPORTER"/>
    <property type="match status" value="1"/>
</dbReference>
<dbReference type="PRINTS" id="PR01988">
    <property type="entry name" value="EXPORTERBACE"/>
</dbReference>
<feature type="domain" description="Major facilitator superfamily (MFS) profile" evidence="7">
    <location>
        <begin position="211"/>
        <end position="400"/>
    </location>
</feature>
<evidence type="ECO:0000256" key="3">
    <source>
        <dbReference type="ARBA" id="ARBA00022692"/>
    </source>
</evidence>
<evidence type="ECO:0000256" key="6">
    <source>
        <dbReference type="SAM" id="Phobius"/>
    </source>
</evidence>
<evidence type="ECO:0000256" key="4">
    <source>
        <dbReference type="ARBA" id="ARBA00022989"/>
    </source>
</evidence>
<dbReference type="EMBL" id="QJKF01000001">
    <property type="protein sequence ID" value="PXX71596.1"/>
    <property type="molecule type" value="Genomic_DNA"/>
</dbReference>
<evidence type="ECO:0000256" key="2">
    <source>
        <dbReference type="ARBA" id="ARBA00022475"/>
    </source>
</evidence>